<dbReference type="KEGG" id="vsa:VSAL_p840_60"/>
<feature type="domain" description="Double-GTPase 2" evidence="1">
    <location>
        <begin position="90"/>
        <end position="279"/>
    </location>
</feature>
<organism evidence="2 3">
    <name type="scientific">Aliivibrio salmonicida (strain LFI1238)</name>
    <name type="common">Vibrio salmonicida (strain LFI1238)</name>
    <dbReference type="NCBI Taxonomy" id="316275"/>
    <lineage>
        <taxon>Bacteria</taxon>
        <taxon>Pseudomonadati</taxon>
        <taxon>Pseudomonadota</taxon>
        <taxon>Gammaproteobacteria</taxon>
        <taxon>Vibrionales</taxon>
        <taxon>Vibrionaceae</taxon>
        <taxon>Aliivibrio</taxon>
    </lineage>
</organism>
<dbReference type="EMBL" id="FM178381">
    <property type="protein sequence ID" value="CAQ81919.1"/>
    <property type="molecule type" value="Genomic_DNA"/>
</dbReference>
<evidence type="ECO:0000259" key="1">
    <source>
        <dbReference type="Pfam" id="PF19993"/>
    </source>
</evidence>
<dbReference type="RefSeq" id="WP_012548898.1">
    <property type="nucleotide sequence ID" value="NC_011311.1"/>
</dbReference>
<gene>
    <name evidence="2" type="ordered locus">VSAL_p840_60</name>
</gene>
<evidence type="ECO:0000313" key="2">
    <source>
        <dbReference type="EMBL" id="CAQ81919.1"/>
    </source>
</evidence>
<accession>B6ET31</accession>
<evidence type="ECO:0000313" key="3">
    <source>
        <dbReference type="Proteomes" id="UP000001730"/>
    </source>
</evidence>
<dbReference type="Proteomes" id="UP000001730">
    <property type="component" value="Plasmid pVSAL840"/>
</dbReference>
<dbReference type="Pfam" id="PF19993">
    <property type="entry name" value="DO-GTPase2"/>
    <property type="match status" value="1"/>
</dbReference>
<proteinExistence type="predicted"/>
<reference evidence="2 3" key="1">
    <citation type="journal article" date="2008" name="BMC Genomics">
        <title>The genome sequence of the fish pathogen Aliivibrio salmonicida strain LFI1238 shows extensive evidence of gene decay.</title>
        <authorList>
            <person name="Hjerde E."/>
            <person name="Lorentzen M.S."/>
            <person name="Holden M.T."/>
            <person name="Seeger K."/>
            <person name="Paulsen S."/>
            <person name="Bason N."/>
            <person name="Churcher C."/>
            <person name="Harris D."/>
            <person name="Norbertczak H."/>
            <person name="Quail M.A."/>
            <person name="Sanders S."/>
            <person name="Thurston S."/>
            <person name="Parkhill J."/>
            <person name="Willassen N.P."/>
            <person name="Thomson N.R."/>
        </authorList>
    </citation>
    <scope>NUCLEOTIDE SEQUENCE [LARGE SCALE GENOMIC DNA]</scope>
    <source>
        <strain evidence="2 3">LFI1238</strain>
    </source>
</reference>
<sequence length="343" mass="38869">MKCNNQNCNYDIDNICIDGLTSEDCPNLVDFSQLELVTPDSITEVDDRGVYTDTLNAQQSGATEKTLFPGQIPLSIDEVQTRLKDRLGKIVSFIGPVGVGKTTLISSLYDVFSKENETQVLFGGSDTLYAFESSCHHARVTSRGSTVSTPRTSSTEGVGFYHLSIQDSKKIRQEFFLADRSGESYSEMVNNLSLVDSFEELLRSDLLLFMVDSSSLVDNKQRHRARRTTIKLIQSLFEYNTLPKNTNCAIVLTKFDLVVEENNETVCMSEAKRIVDDVQKYLDTPIDILSISARPNSEGHARPDFFKILWQKLESSQRPQKKCPLNKYKTNRSFHNLELMYEY</sequence>
<dbReference type="AlphaFoldDB" id="B6ET31"/>
<dbReference type="Gene3D" id="3.40.50.300">
    <property type="entry name" value="P-loop containing nucleotide triphosphate hydrolases"/>
    <property type="match status" value="1"/>
</dbReference>
<geneLocation type="plasmid" evidence="2 3">
    <name>pVSAL840</name>
</geneLocation>
<name>B6ET31_ALISL</name>
<dbReference type="HOGENOM" id="CLU_808073_0_0_6"/>
<keyword evidence="2" id="KW-0614">Plasmid</keyword>
<dbReference type="InterPro" id="IPR045528">
    <property type="entry name" value="DO-GTPase2"/>
</dbReference>
<keyword evidence="3" id="KW-1185">Reference proteome</keyword>
<protein>
    <recommendedName>
        <fullName evidence="1">Double-GTPase 2 domain-containing protein</fullName>
    </recommendedName>
</protein>
<dbReference type="SUPFAM" id="SSF52540">
    <property type="entry name" value="P-loop containing nucleoside triphosphate hydrolases"/>
    <property type="match status" value="1"/>
</dbReference>
<dbReference type="InterPro" id="IPR027417">
    <property type="entry name" value="P-loop_NTPase"/>
</dbReference>